<dbReference type="GO" id="GO:0020037">
    <property type="term" value="F:heme binding"/>
    <property type="evidence" value="ECO:0007669"/>
    <property type="project" value="InterPro"/>
</dbReference>
<sequence length="177" mass="18946">MPFAPRAAARAARAAHRAVRTDFALLLAVRGYEGMAAAWRHDPEATALPMRFLGKPAALVRGADGARTFYDTNLFARTGAVPAIIARPLFGRGAVHGLDGDPHRFRKAVFLEVLNHSSVAALAQVTAAQWRRTVSSWEAGSRHDVFTEAVAALGRGAFEWSGSAVRPDDVDAWSVAG</sequence>
<dbReference type="OrthoDB" id="9764248at2"/>
<accession>A0A542E5Y1</accession>
<reference evidence="1 2" key="1">
    <citation type="submission" date="2019-06" db="EMBL/GenBank/DDBJ databases">
        <title>Sequencing the genomes of 1000 actinobacteria strains.</title>
        <authorList>
            <person name="Klenk H.-P."/>
        </authorList>
    </citation>
    <scope>NUCLEOTIDE SEQUENCE [LARGE SCALE GENOMIC DNA]</scope>
    <source>
        <strain evidence="1 2">DSM 18607</strain>
    </source>
</reference>
<evidence type="ECO:0000313" key="1">
    <source>
        <dbReference type="EMBL" id="TQJ10704.1"/>
    </source>
</evidence>
<name>A0A542E5Y1_9MICO</name>
<dbReference type="AlphaFoldDB" id="A0A542E5Y1"/>
<keyword evidence="2" id="KW-1185">Reference proteome</keyword>
<dbReference type="GO" id="GO:0016705">
    <property type="term" value="F:oxidoreductase activity, acting on paired donors, with incorporation or reduction of molecular oxygen"/>
    <property type="evidence" value="ECO:0007669"/>
    <property type="project" value="InterPro"/>
</dbReference>
<proteinExistence type="predicted"/>
<dbReference type="RefSeq" id="WP_141849891.1">
    <property type="nucleotide sequence ID" value="NZ_BAAAPR010000020.1"/>
</dbReference>
<protein>
    <recommendedName>
        <fullName evidence="3">Cytochrome P450</fullName>
    </recommendedName>
</protein>
<dbReference type="Proteomes" id="UP000317893">
    <property type="component" value="Unassembled WGS sequence"/>
</dbReference>
<dbReference type="Gene3D" id="1.10.630.10">
    <property type="entry name" value="Cytochrome P450"/>
    <property type="match status" value="1"/>
</dbReference>
<dbReference type="InterPro" id="IPR036396">
    <property type="entry name" value="Cyt_P450_sf"/>
</dbReference>
<evidence type="ECO:0000313" key="2">
    <source>
        <dbReference type="Proteomes" id="UP000317893"/>
    </source>
</evidence>
<gene>
    <name evidence="1" type="ORF">FB458_3838</name>
</gene>
<dbReference type="GO" id="GO:0004497">
    <property type="term" value="F:monooxygenase activity"/>
    <property type="evidence" value="ECO:0007669"/>
    <property type="project" value="InterPro"/>
</dbReference>
<organism evidence="1 2">
    <name type="scientific">Lapillicoccus jejuensis</name>
    <dbReference type="NCBI Taxonomy" id="402171"/>
    <lineage>
        <taxon>Bacteria</taxon>
        <taxon>Bacillati</taxon>
        <taxon>Actinomycetota</taxon>
        <taxon>Actinomycetes</taxon>
        <taxon>Micrococcales</taxon>
        <taxon>Intrasporangiaceae</taxon>
        <taxon>Lapillicoccus</taxon>
    </lineage>
</organism>
<dbReference type="EMBL" id="VFMN01000001">
    <property type="protein sequence ID" value="TQJ10704.1"/>
    <property type="molecule type" value="Genomic_DNA"/>
</dbReference>
<evidence type="ECO:0008006" key="3">
    <source>
        <dbReference type="Google" id="ProtNLM"/>
    </source>
</evidence>
<dbReference type="SUPFAM" id="SSF48264">
    <property type="entry name" value="Cytochrome P450"/>
    <property type="match status" value="1"/>
</dbReference>
<dbReference type="GO" id="GO:0005506">
    <property type="term" value="F:iron ion binding"/>
    <property type="evidence" value="ECO:0007669"/>
    <property type="project" value="InterPro"/>
</dbReference>
<comment type="caution">
    <text evidence="1">The sequence shown here is derived from an EMBL/GenBank/DDBJ whole genome shotgun (WGS) entry which is preliminary data.</text>
</comment>